<accession>A0AAV5VSZ1</accession>
<reference evidence="2" key="1">
    <citation type="submission" date="2023-10" db="EMBL/GenBank/DDBJ databases">
        <title>Genome assembly of Pristionchus species.</title>
        <authorList>
            <person name="Yoshida K."/>
            <person name="Sommer R.J."/>
        </authorList>
    </citation>
    <scope>NUCLEOTIDE SEQUENCE</scope>
    <source>
        <strain evidence="2">RS5133</strain>
    </source>
</reference>
<gene>
    <name evidence="2" type="ORF">PFISCL1PPCAC_13860</name>
</gene>
<feature type="region of interest" description="Disordered" evidence="1">
    <location>
        <begin position="35"/>
        <end position="66"/>
    </location>
</feature>
<feature type="non-terminal residue" evidence="2">
    <location>
        <position position="66"/>
    </location>
</feature>
<feature type="compositionally biased region" description="Acidic residues" evidence="1">
    <location>
        <begin position="49"/>
        <end position="66"/>
    </location>
</feature>
<dbReference type="Proteomes" id="UP001432322">
    <property type="component" value="Unassembled WGS sequence"/>
</dbReference>
<evidence type="ECO:0000313" key="3">
    <source>
        <dbReference type="Proteomes" id="UP001432322"/>
    </source>
</evidence>
<keyword evidence="3" id="KW-1185">Reference proteome</keyword>
<sequence length="66" mass="8005">AKARKIKSGDMVKIYLDKGYSPEDALDIVRGKMRMERKARRERRRMEDRDTDEDEELEDEEEDEDR</sequence>
<dbReference type="AlphaFoldDB" id="A0AAV5VSZ1"/>
<comment type="caution">
    <text evidence="2">The sequence shown here is derived from an EMBL/GenBank/DDBJ whole genome shotgun (WGS) entry which is preliminary data.</text>
</comment>
<organism evidence="2 3">
    <name type="scientific">Pristionchus fissidentatus</name>
    <dbReference type="NCBI Taxonomy" id="1538716"/>
    <lineage>
        <taxon>Eukaryota</taxon>
        <taxon>Metazoa</taxon>
        <taxon>Ecdysozoa</taxon>
        <taxon>Nematoda</taxon>
        <taxon>Chromadorea</taxon>
        <taxon>Rhabditida</taxon>
        <taxon>Rhabditina</taxon>
        <taxon>Diplogasteromorpha</taxon>
        <taxon>Diplogasteroidea</taxon>
        <taxon>Neodiplogasteridae</taxon>
        <taxon>Pristionchus</taxon>
    </lineage>
</organism>
<evidence type="ECO:0000256" key="1">
    <source>
        <dbReference type="SAM" id="MobiDB-lite"/>
    </source>
</evidence>
<name>A0AAV5VSZ1_9BILA</name>
<evidence type="ECO:0000313" key="2">
    <source>
        <dbReference type="EMBL" id="GMT22563.1"/>
    </source>
</evidence>
<proteinExistence type="predicted"/>
<dbReference type="EMBL" id="BTSY01000004">
    <property type="protein sequence ID" value="GMT22563.1"/>
    <property type="molecule type" value="Genomic_DNA"/>
</dbReference>
<feature type="non-terminal residue" evidence="2">
    <location>
        <position position="1"/>
    </location>
</feature>
<protein>
    <submittedName>
        <fullName evidence="2">Uncharacterized protein</fullName>
    </submittedName>
</protein>